<protein>
    <submittedName>
        <fullName evidence="1">Uncharacterized protein</fullName>
    </submittedName>
</protein>
<reference evidence="2" key="2">
    <citation type="journal article" date="2013" name="Nat. Commun.">
        <title>Genome of the Chinese tree shrew.</title>
        <authorList>
            <person name="Fan Y."/>
            <person name="Huang Z.Y."/>
            <person name="Cao C.C."/>
            <person name="Chen C.S."/>
            <person name="Chen Y.X."/>
            <person name="Fan D.D."/>
            <person name="He J."/>
            <person name="Hou H.L."/>
            <person name="Hu L."/>
            <person name="Hu X.T."/>
            <person name="Jiang X.T."/>
            <person name="Lai R."/>
            <person name="Lang Y.S."/>
            <person name="Liang B."/>
            <person name="Liao S.G."/>
            <person name="Mu D."/>
            <person name="Ma Y.Y."/>
            <person name="Niu Y.Y."/>
            <person name="Sun X.Q."/>
            <person name="Xia J.Q."/>
            <person name="Xiao J."/>
            <person name="Xiong Z.Q."/>
            <person name="Xu L."/>
            <person name="Yang L."/>
            <person name="Zhang Y."/>
            <person name="Zhao W."/>
            <person name="Zhao X.D."/>
            <person name="Zheng Y.T."/>
            <person name="Zhou J.M."/>
            <person name="Zhu Y.B."/>
            <person name="Zhang G.J."/>
            <person name="Wang J."/>
            <person name="Yao Y.G."/>
        </authorList>
    </citation>
    <scope>NUCLEOTIDE SEQUENCE [LARGE SCALE GENOMIC DNA]</scope>
</reference>
<reference evidence="2" key="1">
    <citation type="submission" date="2012-07" db="EMBL/GenBank/DDBJ databases">
        <title>Genome of the Chinese tree shrew, a rising model animal genetically related to primates.</title>
        <authorList>
            <person name="Zhang G."/>
            <person name="Fan Y."/>
            <person name="Yao Y."/>
            <person name="Huang Z."/>
        </authorList>
    </citation>
    <scope>NUCLEOTIDE SEQUENCE [LARGE SCALE GENOMIC DNA]</scope>
</reference>
<dbReference type="EMBL" id="KB320408">
    <property type="protein sequence ID" value="ELW72456.1"/>
    <property type="molecule type" value="Genomic_DNA"/>
</dbReference>
<evidence type="ECO:0000313" key="1">
    <source>
        <dbReference type="EMBL" id="ELW72456.1"/>
    </source>
</evidence>
<name>L9LC00_TUPCH</name>
<gene>
    <name evidence="1" type="ORF">TREES_T100014541</name>
</gene>
<dbReference type="AlphaFoldDB" id="L9LC00"/>
<proteinExistence type="predicted"/>
<evidence type="ECO:0000313" key="2">
    <source>
        <dbReference type="Proteomes" id="UP000011518"/>
    </source>
</evidence>
<organism evidence="1 2">
    <name type="scientific">Tupaia chinensis</name>
    <name type="common">Chinese tree shrew</name>
    <name type="synonym">Tupaia belangeri chinensis</name>
    <dbReference type="NCBI Taxonomy" id="246437"/>
    <lineage>
        <taxon>Eukaryota</taxon>
        <taxon>Metazoa</taxon>
        <taxon>Chordata</taxon>
        <taxon>Craniata</taxon>
        <taxon>Vertebrata</taxon>
        <taxon>Euteleostomi</taxon>
        <taxon>Mammalia</taxon>
        <taxon>Eutheria</taxon>
        <taxon>Euarchontoglires</taxon>
        <taxon>Scandentia</taxon>
        <taxon>Tupaiidae</taxon>
        <taxon>Tupaia</taxon>
    </lineage>
</organism>
<dbReference type="Proteomes" id="UP000011518">
    <property type="component" value="Unassembled WGS sequence"/>
</dbReference>
<keyword evidence="2" id="KW-1185">Reference proteome</keyword>
<sequence length="119" mass="13255">METWLPGVACQREPKVTQRHRFFGREPDGKRGLEVYPGGWNLCEDSGQHASPEENRAGDTENRPIFLIHKGRIAAALPAWWFSILSLAAVSLLIEELGNAVCHANSKISSILHPHFNTV</sequence>
<dbReference type="InParanoid" id="L9LC00"/>
<accession>L9LC00</accession>